<protein>
    <submittedName>
        <fullName evidence="1">11500_t:CDS:1</fullName>
    </submittedName>
</protein>
<accession>A0ACA9N7Z1</accession>
<dbReference type="Proteomes" id="UP000789920">
    <property type="component" value="Unassembled WGS sequence"/>
</dbReference>
<name>A0ACA9N7Z1_9GLOM</name>
<reference evidence="1" key="1">
    <citation type="submission" date="2021-06" db="EMBL/GenBank/DDBJ databases">
        <authorList>
            <person name="Kallberg Y."/>
            <person name="Tangrot J."/>
            <person name="Rosling A."/>
        </authorList>
    </citation>
    <scope>NUCLEOTIDE SEQUENCE</scope>
    <source>
        <strain evidence="1">MA461A</strain>
    </source>
</reference>
<comment type="caution">
    <text evidence="1">The sequence shown here is derived from an EMBL/GenBank/DDBJ whole genome shotgun (WGS) entry which is preliminary data.</text>
</comment>
<dbReference type="EMBL" id="CAJVQC010012412">
    <property type="protein sequence ID" value="CAG8638008.1"/>
    <property type="molecule type" value="Genomic_DNA"/>
</dbReference>
<proteinExistence type="predicted"/>
<evidence type="ECO:0000313" key="2">
    <source>
        <dbReference type="Proteomes" id="UP000789920"/>
    </source>
</evidence>
<keyword evidence="2" id="KW-1185">Reference proteome</keyword>
<organism evidence="1 2">
    <name type="scientific">Racocetra persica</name>
    <dbReference type="NCBI Taxonomy" id="160502"/>
    <lineage>
        <taxon>Eukaryota</taxon>
        <taxon>Fungi</taxon>
        <taxon>Fungi incertae sedis</taxon>
        <taxon>Mucoromycota</taxon>
        <taxon>Glomeromycotina</taxon>
        <taxon>Glomeromycetes</taxon>
        <taxon>Diversisporales</taxon>
        <taxon>Gigasporaceae</taxon>
        <taxon>Racocetra</taxon>
    </lineage>
</organism>
<gene>
    <name evidence="1" type="ORF">RPERSI_LOCUS7363</name>
</gene>
<sequence>MVNEEDWLKIKDFIDGEINPGLKENLTKMCDASSSLAEFEISLKEYTKLMVVGWELGCK</sequence>
<evidence type="ECO:0000313" key="1">
    <source>
        <dbReference type="EMBL" id="CAG8638008.1"/>
    </source>
</evidence>